<reference evidence="2 3" key="1">
    <citation type="submission" date="2023-03" db="EMBL/GenBank/DDBJ databases">
        <title>Genome insight into feeding habits of ladybird beetles.</title>
        <authorList>
            <person name="Li H.-S."/>
            <person name="Huang Y.-H."/>
            <person name="Pang H."/>
        </authorList>
    </citation>
    <scope>NUCLEOTIDE SEQUENCE [LARGE SCALE GENOMIC DNA]</scope>
    <source>
        <strain evidence="2">SYSU_2023b</strain>
        <tissue evidence="2">Whole body</tissue>
    </source>
</reference>
<protein>
    <submittedName>
        <fullName evidence="2">Uncharacterized protein</fullName>
    </submittedName>
</protein>
<dbReference type="Proteomes" id="UP001431783">
    <property type="component" value="Unassembled WGS sequence"/>
</dbReference>
<name>A0AAW1U7N0_9CUCU</name>
<evidence type="ECO:0000313" key="2">
    <source>
        <dbReference type="EMBL" id="KAK9879702.1"/>
    </source>
</evidence>
<gene>
    <name evidence="2" type="ORF">WA026_006762</name>
</gene>
<dbReference type="EMBL" id="JARQZJ010000062">
    <property type="protein sequence ID" value="KAK9879702.1"/>
    <property type="molecule type" value="Genomic_DNA"/>
</dbReference>
<dbReference type="AlphaFoldDB" id="A0AAW1U7N0"/>
<keyword evidence="3" id="KW-1185">Reference proteome</keyword>
<feature type="coiled-coil region" evidence="1">
    <location>
        <begin position="21"/>
        <end position="48"/>
    </location>
</feature>
<sequence>MKELSQINFSEESFSTVVRLLKVVIEKSEKLESENDEMKKTLGQIQQHVKNSFTSKRYDSTKIENAKMGEPEKKSYVETLKNRNNVVLINPKKQQQSEKTKKDLKKCINPAELNLNLSEVKMTNGAGLLIGCQDGGSAAKLKSEK</sequence>
<comment type="caution">
    <text evidence="2">The sequence shown here is derived from an EMBL/GenBank/DDBJ whole genome shotgun (WGS) entry which is preliminary data.</text>
</comment>
<proteinExistence type="predicted"/>
<accession>A0AAW1U7N0</accession>
<keyword evidence="1" id="KW-0175">Coiled coil</keyword>
<organism evidence="2 3">
    <name type="scientific">Henosepilachna vigintioctopunctata</name>
    <dbReference type="NCBI Taxonomy" id="420089"/>
    <lineage>
        <taxon>Eukaryota</taxon>
        <taxon>Metazoa</taxon>
        <taxon>Ecdysozoa</taxon>
        <taxon>Arthropoda</taxon>
        <taxon>Hexapoda</taxon>
        <taxon>Insecta</taxon>
        <taxon>Pterygota</taxon>
        <taxon>Neoptera</taxon>
        <taxon>Endopterygota</taxon>
        <taxon>Coleoptera</taxon>
        <taxon>Polyphaga</taxon>
        <taxon>Cucujiformia</taxon>
        <taxon>Coccinelloidea</taxon>
        <taxon>Coccinellidae</taxon>
        <taxon>Epilachninae</taxon>
        <taxon>Epilachnini</taxon>
        <taxon>Henosepilachna</taxon>
    </lineage>
</organism>
<evidence type="ECO:0000313" key="3">
    <source>
        <dbReference type="Proteomes" id="UP001431783"/>
    </source>
</evidence>
<evidence type="ECO:0000256" key="1">
    <source>
        <dbReference type="SAM" id="Coils"/>
    </source>
</evidence>